<dbReference type="EMBL" id="LS483487">
    <property type="protein sequence ID" value="SQJ00166.1"/>
    <property type="molecule type" value="Genomic_DNA"/>
</dbReference>
<accession>A0AAX1TPL3</accession>
<organism evidence="1 2">
    <name type="scientific">Fusobacterium ulcerans</name>
    <dbReference type="NCBI Taxonomy" id="861"/>
    <lineage>
        <taxon>Bacteria</taxon>
        <taxon>Fusobacteriati</taxon>
        <taxon>Fusobacteriota</taxon>
        <taxon>Fusobacteriia</taxon>
        <taxon>Fusobacteriales</taxon>
        <taxon>Fusobacteriaceae</taxon>
        <taxon>Fusobacterium</taxon>
    </lineage>
</organism>
<sequence>MSSRRAYYEQEKNNLKELMIALHSIIIQSPYIASVKGAEVNVSIAYGVCLKFIKNILKENDEVDYVKVEDIIDFTKRTALYPMMDKSSIDGKKFDMVIKDIETILRNCKYISEAGRKQARREK</sequence>
<dbReference type="GeneID" id="78455112"/>
<proteinExistence type="predicted"/>
<name>A0AAX1TPL3_9FUSO</name>
<reference evidence="1 2" key="1">
    <citation type="submission" date="2018-06" db="EMBL/GenBank/DDBJ databases">
        <authorList>
            <consortium name="Pathogen Informatics"/>
            <person name="Doyle S."/>
        </authorList>
    </citation>
    <scope>NUCLEOTIDE SEQUENCE [LARGE SCALE GENOMIC DNA]</scope>
    <source>
        <strain evidence="1 2">NCTC12112</strain>
    </source>
</reference>
<evidence type="ECO:0000313" key="2">
    <source>
        <dbReference type="Proteomes" id="UP000249008"/>
    </source>
</evidence>
<evidence type="ECO:0008006" key="3">
    <source>
        <dbReference type="Google" id="ProtNLM"/>
    </source>
</evidence>
<dbReference type="RefSeq" id="WP_005978324.1">
    <property type="nucleotide sequence ID" value="NZ_BAABXY010000001.1"/>
</dbReference>
<dbReference type="AlphaFoldDB" id="A0AAX1TPL3"/>
<protein>
    <recommendedName>
        <fullName evidence="3">CRISPR type III-B/RAMP module-associated protein Cmr5</fullName>
    </recommendedName>
</protein>
<evidence type="ECO:0000313" key="1">
    <source>
        <dbReference type="EMBL" id="SQJ00166.1"/>
    </source>
</evidence>
<dbReference type="KEGG" id="ful:C4N20_09840"/>
<dbReference type="Proteomes" id="UP000249008">
    <property type="component" value="Chromosome 1"/>
</dbReference>
<gene>
    <name evidence="1" type="ORF">NCTC12112_00521</name>
</gene>